<accession>A0A4T0UKB3</accession>
<gene>
    <name evidence="2" type="ORF">E5K04_14250</name>
</gene>
<keyword evidence="1" id="KW-0472">Membrane</keyword>
<dbReference type="OrthoDB" id="8590139at2"/>
<dbReference type="GO" id="GO:0015627">
    <property type="term" value="C:type II protein secretion system complex"/>
    <property type="evidence" value="ECO:0007669"/>
    <property type="project" value="InterPro"/>
</dbReference>
<organism evidence="2 3">
    <name type="scientific">Crenobacter intestini</name>
    <dbReference type="NCBI Taxonomy" id="2563443"/>
    <lineage>
        <taxon>Bacteria</taxon>
        <taxon>Pseudomonadati</taxon>
        <taxon>Pseudomonadota</taxon>
        <taxon>Betaproteobacteria</taxon>
        <taxon>Neisseriales</taxon>
        <taxon>Neisseriaceae</taxon>
        <taxon>Crenobacter</taxon>
    </lineage>
</organism>
<dbReference type="Pfam" id="PF04612">
    <property type="entry name" value="T2SSM"/>
    <property type="match status" value="1"/>
</dbReference>
<keyword evidence="1" id="KW-1133">Transmembrane helix</keyword>
<dbReference type="InterPro" id="IPR007690">
    <property type="entry name" value="T2SS_GspM"/>
</dbReference>
<dbReference type="Proteomes" id="UP000308891">
    <property type="component" value="Unassembled WGS sequence"/>
</dbReference>
<keyword evidence="1" id="KW-0812">Transmembrane</keyword>
<feature type="transmembrane region" description="Helical" evidence="1">
    <location>
        <begin position="32"/>
        <end position="51"/>
    </location>
</feature>
<dbReference type="EMBL" id="STGJ01000019">
    <property type="protein sequence ID" value="TIC79060.1"/>
    <property type="molecule type" value="Genomic_DNA"/>
</dbReference>
<keyword evidence="3" id="KW-1185">Reference proteome</keyword>
<comment type="caution">
    <text evidence="2">The sequence shown here is derived from an EMBL/GenBank/DDBJ whole genome shotgun (WGS) entry which is preliminary data.</text>
</comment>
<evidence type="ECO:0000256" key="1">
    <source>
        <dbReference type="SAM" id="Phobius"/>
    </source>
</evidence>
<sequence>MGIGGGAMMGRWQQWQKALQSRYRALSRREQWLVGTAAVLLLVGVFDLAVWSPASAYVENNRGRVARLDAELTLARTLSDEAARLKRTPVVAALPAAELEPLVTRTLTGKLSGNWQLSREGEEGVRISGEVPFDEWMRVSGELALAQVRVVRLDATATGTPGMVRLDAVLVHAGGQA</sequence>
<protein>
    <submittedName>
        <fullName evidence="2">Type II secretion system protein M</fullName>
    </submittedName>
</protein>
<proteinExistence type="predicted"/>
<reference evidence="2 3" key="1">
    <citation type="submission" date="2019-04" db="EMBL/GenBank/DDBJ databases">
        <title>Crenobacter sp. nov.</title>
        <authorList>
            <person name="Shi S."/>
        </authorList>
    </citation>
    <scope>NUCLEOTIDE SEQUENCE [LARGE SCALE GENOMIC DNA]</scope>
    <source>
        <strain evidence="2 3">GY 70310</strain>
    </source>
</reference>
<evidence type="ECO:0000313" key="2">
    <source>
        <dbReference type="EMBL" id="TIC79060.1"/>
    </source>
</evidence>
<name>A0A4T0UKB3_9NEIS</name>
<evidence type="ECO:0000313" key="3">
    <source>
        <dbReference type="Proteomes" id="UP000308891"/>
    </source>
</evidence>
<dbReference type="GO" id="GO:0015628">
    <property type="term" value="P:protein secretion by the type II secretion system"/>
    <property type="evidence" value="ECO:0007669"/>
    <property type="project" value="InterPro"/>
</dbReference>
<dbReference type="AlphaFoldDB" id="A0A4T0UKB3"/>